<dbReference type="GO" id="GO:0015205">
    <property type="term" value="F:nucleobase transmembrane transporter activity"/>
    <property type="evidence" value="ECO:0007669"/>
    <property type="project" value="TreeGrafter"/>
</dbReference>
<feature type="transmembrane region" description="Helical" evidence="6">
    <location>
        <begin position="7"/>
        <end position="27"/>
    </location>
</feature>
<reference evidence="7 8" key="1">
    <citation type="submission" date="2016-10" db="EMBL/GenBank/DDBJ databases">
        <authorList>
            <person name="de Groot N.N."/>
        </authorList>
    </citation>
    <scope>NUCLEOTIDE SEQUENCE [LARGE SCALE GENOMIC DNA]</scope>
    <source>
        <strain evidence="7 8">CGMCC 1.8712</strain>
    </source>
</reference>
<evidence type="ECO:0000313" key="7">
    <source>
        <dbReference type="EMBL" id="SDZ82480.1"/>
    </source>
</evidence>
<evidence type="ECO:0000256" key="3">
    <source>
        <dbReference type="ARBA" id="ARBA00022692"/>
    </source>
</evidence>
<feature type="transmembrane region" description="Helical" evidence="6">
    <location>
        <begin position="113"/>
        <end position="135"/>
    </location>
</feature>
<comment type="similarity">
    <text evidence="2">Belongs to the purine-cytosine permease (2.A.39) family.</text>
</comment>
<feature type="transmembrane region" description="Helical" evidence="6">
    <location>
        <begin position="147"/>
        <end position="164"/>
    </location>
</feature>
<feature type="transmembrane region" description="Helical" evidence="6">
    <location>
        <begin position="39"/>
        <end position="61"/>
    </location>
</feature>
<name>A0A1H3W656_9EURY</name>
<dbReference type="PANTHER" id="PTHR30618:SF0">
    <property type="entry name" value="PURINE-URACIL PERMEASE NCS1"/>
    <property type="match status" value="1"/>
</dbReference>
<keyword evidence="5 6" id="KW-0472">Membrane</keyword>
<dbReference type="PANTHER" id="PTHR30618">
    <property type="entry name" value="NCS1 FAMILY PURINE/PYRIMIDINE TRANSPORTER"/>
    <property type="match status" value="1"/>
</dbReference>
<dbReference type="GO" id="GO:0005886">
    <property type="term" value="C:plasma membrane"/>
    <property type="evidence" value="ECO:0007669"/>
    <property type="project" value="TreeGrafter"/>
</dbReference>
<feature type="transmembrane region" description="Helical" evidence="6">
    <location>
        <begin position="81"/>
        <end position="101"/>
    </location>
</feature>
<dbReference type="EMBL" id="FNQT01000001">
    <property type="protein sequence ID" value="SDZ82480.1"/>
    <property type="molecule type" value="Genomic_DNA"/>
</dbReference>
<evidence type="ECO:0000256" key="1">
    <source>
        <dbReference type="ARBA" id="ARBA00004141"/>
    </source>
</evidence>
<sequence length="433" mass="46502">MSLSHYVPVWWASFIIVQGFATAFFAVHPQGPLNLFQAAVAMAIGATTSAIFFVVNGMWGYKKGIPFVTQSRAAFGIRGSIIPNVIRVVPAIGWLGIGNWIGALAINSITTTLWGFGHVPTYFVVFTILNIGLAWGGITSIKWFDSLAAGVIIVLLAYTVYVIVSTQGLATESVSFSGTWGLPFFTIVAAHVGTALTGALNAADISRHLEKKRGLGNHIWGHMLGIAPAMMYMALVGLIFGISTDTANPVYAIMEVAPNPLIGVAMLIFVLAAQISSNLTLNIVPPVHVLQDALDVSWERGLVITGILSVASFPWVLFSGGEIYFLFINTYSIPLGPVLGVLLADYWLFRAEETSISSLYDKSRDSKFWFIKGISVTAVASVLIGSAASLVMTDLSWMIGLPVGFVAYVVLRKFDLDEQTANYLHDSGAPSAD</sequence>
<dbReference type="Pfam" id="PF02133">
    <property type="entry name" value="Transp_cyt_pur"/>
    <property type="match status" value="1"/>
</dbReference>
<feature type="transmembrane region" description="Helical" evidence="6">
    <location>
        <begin position="301"/>
        <end position="318"/>
    </location>
</feature>
<accession>A0A1H3W656</accession>
<keyword evidence="4 6" id="KW-1133">Transmembrane helix</keyword>
<dbReference type="AlphaFoldDB" id="A0A1H3W656"/>
<dbReference type="InterPro" id="IPR045225">
    <property type="entry name" value="Uracil/uridine/allantoin_perm"/>
</dbReference>
<organism evidence="7 8">
    <name type="scientific">Haloplanus vescus</name>
    <dbReference type="NCBI Taxonomy" id="555874"/>
    <lineage>
        <taxon>Archaea</taxon>
        <taxon>Methanobacteriati</taxon>
        <taxon>Methanobacteriota</taxon>
        <taxon>Stenosarchaea group</taxon>
        <taxon>Halobacteria</taxon>
        <taxon>Halobacteriales</taxon>
        <taxon>Haloferacaceae</taxon>
        <taxon>Haloplanus</taxon>
    </lineage>
</organism>
<feature type="transmembrane region" description="Helical" evidence="6">
    <location>
        <begin position="184"/>
        <end position="203"/>
    </location>
</feature>
<feature type="transmembrane region" description="Helical" evidence="6">
    <location>
        <begin position="324"/>
        <end position="348"/>
    </location>
</feature>
<dbReference type="InterPro" id="IPR001248">
    <property type="entry name" value="Pur-cyt_permease"/>
</dbReference>
<dbReference type="Gene3D" id="1.10.4160.10">
    <property type="entry name" value="Hydantoin permease"/>
    <property type="match status" value="1"/>
</dbReference>
<evidence type="ECO:0000256" key="5">
    <source>
        <dbReference type="ARBA" id="ARBA00023136"/>
    </source>
</evidence>
<evidence type="ECO:0000256" key="6">
    <source>
        <dbReference type="SAM" id="Phobius"/>
    </source>
</evidence>
<keyword evidence="8" id="KW-1185">Reference proteome</keyword>
<evidence type="ECO:0000256" key="4">
    <source>
        <dbReference type="ARBA" id="ARBA00022989"/>
    </source>
</evidence>
<feature type="transmembrane region" description="Helical" evidence="6">
    <location>
        <begin position="224"/>
        <end position="242"/>
    </location>
</feature>
<evidence type="ECO:0000256" key="2">
    <source>
        <dbReference type="ARBA" id="ARBA00008974"/>
    </source>
</evidence>
<dbReference type="Proteomes" id="UP000236755">
    <property type="component" value="Unassembled WGS sequence"/>
</dbReference>
<feature type="transmembrane region" description="Helical" evidence="6">
    <location>
        <begin position="262"/>
        <end position="281"/>
    </location>
</feature>
<comment type="subcellular location">
    <subcellularLocation>
        <location evidence="1">Membrane</location>
        <topology evidence="1">Multi-pass membrane protein</topology>
    </subcellularLocation>
</comment>
<gene>
    <name evidence="7" type="ORF">SAMN04488065_0593</name>
</gene>
<dbReference type="STRING" id="555874.SAMN04488065_0593"/>
<feature type="transmembrane region" description="Helical" evidence="6">
    <location>
        <begin position="369"/>
        <end position="389"/>
    </location>
</feature>
<feature type="transmembrane region" description="Helical" evidence="6">
    <location>
        <begin position="395"/>
        <end position="411"/>
    </location>
</feature>
<keyword evidence="3 6" id="KW-0812">Transmembrane</keyword>
<protein>
    <submittedName>
        <fullName evidence="7">Nucleobase:cation symporter-1, NCS1 family</fullName>
    </submittedName>
</protein>
<proteinExistence type="inferred from homology"/>
<evidence type="ECO:0000313" key="8">
    <source>
        <dbReference type="Proteomes" id="UP000236755"/>
    </source>
</evidence>